<reference evidence="1 2" key="1">
    <citation type="submission" date="2019-08" db="EMBL/GenBank/DDBJ databases">
        <title>Actinomadura sp. nov. CYP1-5 isolated from mountain soil.</title>
        <authorList>
            <person name="Songsumanus A."/>
            <person name="Kuncharoen N."/>
            <person name="Kudo T."/>
            <person name="Yuki M."/>
            <person name="Igarashi Y."/>
            <person name="Tanasupawat S."/>
        </authorList>
    </citation>
    <scope>NUCLEOTIDE SEQUENCE [LARGE SCALE GENOMIC DNA]</scope>
    <source>
        <strain evidence="1 2">GKU157</strain>
    </source>
</reference>
<organism evidence="1 2">
    <name type="scientific">Actinomadura syzygii</name>
    <dbReference type="NCBI Taxonomy" id="1427538"/>
    <lineage>
        <taxon>Bacteria</taxon>
        <taxon>Bacillati</taxon>
        <taxon>Actinomycetota</taxon>
        <taxon>Actinomycetes</taxon>
        <taxon>Streptosporangiales</taxon>
        <taxon>Thermomonosporaceae</taxon>
        <taxon>Actinomadura</taxon>
    </lineage>
</organism>
<comment type="caution">
    <text evidence="1">The sequence shown here is derived from an EMBL/GenBank/DDBJ whole genome shotgun (WGS) entry which is preliminary data.</text>
</comment>
<name>A0A5D0TRY6_9ACTN</name>
<proteinExistence type="predicted"/>
<accession>A0A5D0TRY6</accession>
<dbReference type="Proteomes" id="UP000322634">
    <property type="component" value="Unassembled WGS sequence"/>
</dbReference>
<evidence type="ECO:0000313" key="1">
    <source>
        <dbReference type="EMBL" id="TYC08607.1"/>
    </source>
</evidence>
<keyword evidence="2" id="KW-1185">Reference proteome</keyword>
<protein>
    <submittedName>
        <fullName evidence="1">Uncharacterized protein</fullName>
    </submittedName>
</protein>
<evidence type="ECO:0000313" key="2">
    <source>
        <dbReference type="Proteomes" id="UP000322634"/>
    </source>
</evidence>
<dbReference type="OrthoDB" id="9810236at2"/>
<dbReference type="RefSeq" id="WP_148354915.1">
    <property type="nucleotide sequence ID" value="NZ_JBHSBF010000002.1"/>
</dbReference>
<dbReference type="EMBL" id="VSFF01000016">
    <property type="protein sequence ID" value="TYC08607.1"/>
    <property type="molecule type" value="Genomic_DNA"/>
</dbReference>
<dbReference type="AlphaFoldDB" id="A0A5D0TRY6"/>
<gene>
    <name evidence="1" type="ORF">FXF65_37575</name>
</gene>
<sequence>MSHLHRIDLPGLAGDEPLGFLAVIGLMSQLLENSYLSWDPEDRHAILHCHRPASIADLVAELMKRLRSIPEGGALPYSSNFPVRRRRGAPDPLRVTPDGYRRLTDRVRSSWLRATLTDKSTDADGRCLVNPLIAVRGRQTIGSFWYYPMLEVRRDPERLLTEALTGWRRVQGSEGWWLDHRASYSTDPGLRGPGGSMAVPGATWLATLAVEKFSYPDYGSPNLPQGMPRGWFPIDGVEVFAWPLWTLPASKNTLDAVWNVGWDHGSWEFAWTSDGRLEATISATHGVSAPNSMDHVVDLDIFAMCAAARPQGGGPLTPIPVQVRRVPSRGGECQPWKGWDWKYPDRGEYPGKYGWG</sequence>